<dbReference type="AlphaFoldDB" id="A0A5D2BG41"/>
<organism evidence="2 3">
    <name type="scientific">Gossypium darwinii</name>
    <name type="common">Darwin's cotton</name>
    <name type="synonym">Gossypium barbadense var. darwinii</name>
    <dbReference type="NCBI Taxonomy" id="34276"/>
    <lineage>
        <taxon>Eukaryota</taxon>
        <taxon>Viridiplantae</taxon>
        <taxon>Streptophyta</taxon>
        <taxon>Embryophyta</taxon>
        <taxon>Tracheophyta</taxon>
        <taxon>Spermatophyta</taxon>
        <taxon>Magnoliopsida</taxon>
        <taxon>eudicotyledons</taxon>
        <taxon>Gunneridae</taxon>
        <taxon>Pentapetalae</taxon>
        <taxon>rosids</taxon>
        <taxon>malvids</taxon>
        <taxon>Malvales</taxon>
        <taxon>Malvaceae</taxon>
        <taxon>Malvoideae</taxon>
        <taxon>Gossypium</taxon>
    </lineage>
</organism>
<name>A0A5D2BG41_GOSDA</name>
<accession>A0A5D2BG41</accession>
<proteinExistence type="predicted"/>
<feature type="signal peptide" evidence="1">
    <location>
        <begin position="1"/>
        <end position="21"/>
    </location>
</feature>
<feature type="chain" id="PRO_5022677577" evidence="1">
    <location>
        <begin position="22"/>
        <end position="58"/>
    </location>
</feature>
<evidence type="ECO:0000313" key="3">
    <source>
        <dbReference type="Proteomes" id="UP000323506"/>
    </source>
</evidence>
<evidence type="ECO:0000256" key="1">
    <source>
        <dbReference type="SAM" id="SignalP"/>
    </source>
</evidence>
<dbReference type="Proteomes" id="UP000323506">
    <property type="component" value="Chromosome D09"/>
</dbReference>
<dbReference type="EMBL" id="CM017709">
    <property type="protein sequence ID" value="TYG55073.1"/>
    <property type="molecule type" value="Genomic_DNA"/>
</dbReference>
<protein>
    <submittedName>
        <fullName evidence="2">Uncharacterized protein</fullName>
    </submittedName>
</protein>
<keyword evidence="1" id="KW-0732">Signal</keyword>
<keyword evidence="3" id="KW-1185">Reference proteome</keyword>
<reference evidence="2 3" key="1">
    <citation type="submission" date="2019-06" db="EMBL/GenBank/DDBJ databases">
        <title>WGS assembly of Gossypium darwinii.</title>
        <authorList>
            <person name="Chen Z.J."/>
            <person name="Sreedasyam A."/>
            <person name="Ando A."/>
            <person name="Song Q."/>
            <person name="De L."/>
            <person name="Hulse-Kemp A."/>
            <person name="Ding M."/>
            <person name="Ye W."/>
            <person name="Kirkbride R."/>
            <person name="Jenkins J."/>
            <person name="Plott C."/>
            <person name="Lovell J."/>
            <person name="Lin Y.-M."/>
            <person name="Vaughn R."/>
            <person name="Liu B."/>
            <person name="Li W."/>
            <person name="Simpson S."/>
            <person name="Scheffler B."/>
            <person name="Saski C."/>
            <person name="Grover C."/>
            <person name="Hu G."/>
            <person name="Conover J."/>
            <person name="Carlson J."/>
            <person name="Shu S."/>
            <person name="Boston L."/>
            <person name="Williams M."/>
            <person name="Peterson D."/>
            <person name="Mcgee K."/>
            <person name="Jones D."/>
            <person name="Wendel J."/>
            <person name="Stelly D."/>
            <person name="Grimwood J."/>
            <person name="Schmutz J."/>
        </authorList>
    </citation>
    <scope>NUCLEOTIDE SEQUENCE [LARGE SCALE GENOMIC DNA]</scope>
    <source>
        <strain evidence="2">1808015.09</strain>
    </source>
</reference>
<gene>
    <name evidence="2" type="ORF">ES288_D09G242600v1</name>
</gene>
<sequence length="58" mass="6508">MICVCVCSLFGLILLVPKKLCNRTRQENAFNISYFTECPGSLLALSDLCFCLIHAKPR</sequence>
<evidence type="ECO:0000313" key="2">
    <source>
        <dbReference type="EMBL" id="TYG55073.1"/>
    </source>
</evidence>